<keyword evidence="5" id="KW-0272">Extracellular matrix</keyword>
<evidence type="ECO:0000256" key="7">
    <source>
        <dbReference type="ARBA" id="ARBA00023157"/>
    </source>
</evidence>
<dbReference type="GO" id="GO:0005109">
    <property type="term" value="F:frizzled binding"/>
    <property type="evidence" value="ECO:0007669"/>
    <property type="project" value="TreeGrafter"/>
</dbReference>
<comment type="function">
    <text evidence="9">Ligand for members of the frizzled family of seven transmembrane receptors.</text>
</comment>
<keyword evidence="6 9" id="KW-0879">Wnt signaling pathway</keyword>
<keyword evidence="4" id="KW-0964">Secreted</keyword>
<evidence type="ECO:0000256" key="6">
    <source>
        <dbReference type="ARBA" id="ARBA00022687"/>
    </source>
</evidence>
<reference evidence="10 11" key="2">
    <citation type="submission" date="2018-11" db="EMBL/GenBank/DDBJ databases">
        <authorList>
            <consortium name="Pathogen Informatics"/>
        </authorList>
    </citation>
    <scope>NUCLEOTIDE SEQUENCE [LARGE SCALE GENOMIC DNA]</scope>
</reference>
<proteinExistence type="inferred from homology"/>
<comment type="subcellular location">
    <subcellularLocation>
        <location evidence="1 9">Secreted</location>
        <location evidence="1 9">Extracellular space</location>
        <location evidence="1 9">Extracellular matrix</location>
    </subcellularLocation>
</comment>
<evidence type="ECO:0000256" key="5">
    <source>
        <dbReference type="ARBA" id="ARBA00022530"/>
    </source>
</evidence>
<dbReference type="PANTHER" id="PTHR12027">
    <property type="entry name" value="WNT RELATED"/>
    <property type="match status" value="1"/>
</dbReference>
<dbReference type="InterPro" id="IPR043158">
    <property type="entry name" value="Wnt_C"/>
</dbReference>
<organism evidence="12">
    <name type="scientific">Soboliphyme baturini</name>
    <dbReference type="NCBI Taxonomy" id="241478"/>
    <lineage>
        <taxon>Eukaryota</taxon>
        <taxon>Metazoa</taxon>
        <taxon>Ecdysozoa</taxon>
        <taxon>Nematoda</taxon>
        <taxon>Enoplea</taxon>
        <taxon>Dorylaimia</taxon>
        <taxon>Dioctophymatida</taxon>
        <taxon>Dioctophymatoidea</taxon>
        <taxon>Soboliphymatidae</taxon>
        <taxon>Soboliphyme</taxon>
    </lineage>
</organism>
<sequence>MDGDRRKGCSDNVHYGQKVSKEWTKPSKRKIGKYSKRYAKGYKTMYPQSTRLRNGATDDIDDYNFPMSPKAKMNHHNNRVGRNLIAQVLETKCKCHGVSGSCNLKTCWKVLPPLTRIGHILKNKYSRAAEVRALHDNSARFEFEPVALMGRITSDDLVFIKKSPDYCTEDRRVGSFGTRGRACNASENSYAGCDSMCCGRGHETLKDEMVYNCQCRY</sequence>
<accession>A0A183I8Y5</accession>
<dbReference type="OrthoDB" id="5945655at2759"/>
<dbReference type="EMBL" id="UZAM01000105">
    <property type="protein sequence ID" value="VDO79339.1"/>
    <property type="molecule type" value="Genomic_DNA"/>
</dbReference>
<keyword evidence="8" id="KW-0449">Lipoprotein</keyword>
<dbReference type="InterPro" id="IPR005817">
    <property type="entry name" value="Wnt"/>
</dbReference>
<keyword evidence="11" id="KW-1185">Reference proteome</keyword>
<comment type="similarity">
    <text evidence="2 9">Belongs to the Wnt family.</text>
</comment>
<evidence type="ECO:0000256" key="8">
    <source>
        <dbReference type="ARBA" id="ARBA00023288"/>
    </source>
</evidence>
<dbReference type="Gene3D" id="3.30.2460.20">
    <property type="match status" value="1"/>
</dbReference>
<dbReference type="PANTHER" id="PTHR12027:SF102">
    <property type="entry name" value="PROTEIN WNT"/>
    <property type="match status" value="1"/>
</dbReference>
<dbReference type="GO" id="GO:0045165">
    <property type="term" value="P:cell fate commitment"/>
    <property type="evidence" value="ECO:0007669"/>
    <property type="project" value="TreeGrafter"/>
</dbReference>
<gene>
    <name evidence="10" type="ORF">SBAD_LOCUS78</name>
</gene>
<evidence type="ECO:0000313" key="11">
    <source>
        <dbReference type="Proteomes" id="UP000270296"/>
    </source>
</evidence>
<evidence type="ECO:0000313" key="12">
    <source>
        <dbReference type="WBParaSite" id="SBAD_0000008701-mRNA-1"/>
    </source>
</evidence>
<dbReference type="PRINTS" id="PR01349">
    <property type="entry name" value="WNTPROTEIN"/>
</dbReference>
<dbReference type="GO" id="GO:0005125">
    <property type="term" value="F:cytokine activity"/>
    <property type="evidence" value="ECO:0007669"/>
    <property type="project" value="TreeGrafter"/>
</dbReference>
<dbReference type="GO" id="GO:0005615">
    <property type="term" value="C:extracellular space"/>
    <property type="evidence" value="ECO:0007669"/>
    <property type="project" value="TreeGrafter"/>
</dbReference>
<evidence type="ECO:0000256" key="9">
    <source>
        <dbReference type="RuleBase" id="RU003500"/>
    </source>
</evidence>
<evidence type="ECO:0000256" key="3">
    <source>
        <dbReference type="ARBA" id="ARBA00022473"/>
    </source>
</evidence>
<evidence type="ECO:0000256" key="2">
    <source>
        <dbReference type="ARBA" id="ARBA00005683"/>
    </source>
</evidence>
<dbReference type="PROSITE" id="PS00246">
    <property type="entry name" value="WNT1"/>
    <property type="match status" value="1"/>
</dbReference>
<dbReference type="InterPro" id="IPR018161">
    <property type="entry name" value="Wnt_CS"/>
</dbReference>
<dbReference type="SMART" id="SM00097">
    <property type="entry name" value="WNT1"/>
    <property type="match status" value="1"/>
</dbReference>
<reference evidence="12" key="1">
    <citation type="submission" date="2016-06" db="UniProtKB">
        <authorList>
            <consortium name="WormBaseParasite"/>
        </authorList>
    </citation>
    <scope>IDENTIFICATION</scope>
</reference>
<dbReference type="Pfam" id="PF00110">
    <property type="entry name" value="wnt"/>
    <property type="match status" value="1"/>
</dbReference>
<keyword evidence="7" id="KW-1015">Disulfide bond</keyword>
<dbReference type="AlphaFoldDB" id="A0A183I8Y5"/>
<evidence type="ECO:0000256" key="1">
    <source>
        <dbReference type="ARBA" id="ARBA00004498"/>
    </source>
</evidence>
<evidence type="ECO:0000313" key="10">
    <source>
        <dbReference type="EMBL" id="VDO79339.1"/>
    </source>
</evidence>
<keyword evidence="3 9" id="KW-0217">Developmental protein</keyword>
<dbReference type="GO" id="GO:0030182">
    <property type="term" value="P:neuron differentiation"/>
    <property type="evidence" value="ECO:0007669"/>
    <property type="project" value="TreeGrafter"/>
</dbReference>
<name>A0A183I8Y5_9BILA</name>
<dbReference type="GO" id="GO:0060070">
    <property type="term" value="P:canonical Wnt signaling pathway"/>
    <property type="evidence" value="ECO:0007669"/>
    <property type="project" value="TreeGrafter"/>
</dbReference>
<protein>
    <recommendedName>
        <fullName evidence="9">Protein Wnt</fullName>
    </recommendedName>
</protein>
<dbReference type="WBParaSite" id="SBAD_0000008701-mRNA-1">
    <property type="protein sequence ID" value="SBAD_0000008701-mRNA-1"/>
    <property type="gene ID" value="SBAD_0000008701"/>
</dbReference>
<evidence type="ECO:0000256" key="4">
    <source>
        <dbReference type="ARBA" id="ARBA00022525"/>
    </source>
</evidence>
<dbReference type="Proteomes" id="UP000270296">
    <property type="component" value="Unassembled WGS sequence"/>
</dbReference>